<organism evidence="2 3">
    <name type="scientific">Kitasatospora phosalacinea</name>
    <dbReference type="NCBI Taxonomy" id="2065"/>
    <lineage>
        <taxon>Bacteria</taxon>
        <taxon>Bacillati</taxon>
        <taxon>Actinomycetota</taxon>
        <taxon>Actinomycetes</taxon>
        <taxon>Kitasatosporales</taxon>
        <taxon>Streptomycetaceae</taxon>
        <taxon>Kitasatospora</taxon>
    </lineage>
</organism>
<accession>A0ABW6GKP3</accession>
<feature type="domain" description="SnoaL-like" evidence="1">
    <location>
        <begin position="11"/>
        <end position="111"/>
    </location>
</feature>
<comment type="caution">
    <text evidence="2">The sequence shown here is derived from an EMBL/GenBank/DDBJ whole genome shotgun (WGS) entry which is preliminary data.</text>
</comment>
<protein>
    <submittedName>
        <fullName evidence="2">Nuclear transport factor 2 family protein</fullName>
    </submittedName>
</protein>
<dbReference type="RefSeq" id="WP_380326483.1">
    <property type="nucleotide sequence ID" value="NZ_JBHYPW010000034.1"/>
</dbReference>
<dbReference type="Proteomes" id="UP001599542">
    <property type="component" value="Unassembled WGS sequence"/>
</dbReference>
<evidence type="ECO:0000259" key="1">
    <source>
        <dbReference type="Pfam" id="PF12680"/>
    </source>
</evidence>
<dbReference type="InterPro" id="IPR037401">
    <property type="entry name" value="SnoaL-like"/>
</dbReference>
<name>A0ABW6GKP3_9ACTN</name>
<proteinExistence type="predicted"/>
<dbReference type="Gene3D" id="3.10.450.50">
    <property type="match status" value="1"/>
</dbReference>
<dbReference type="InterPro" id="IPR032710">
    <property type="entry name" value="NTF2-like_dom_sf"/>
</dbReference>
<keyword evidence="3" id="KW-1185">Reference proteome</keyword>
<sequence>MSPRTTTDVIDRFNLAFVRHDPDLLDDLVAEDCVMESVRPAPDGTRVTGRADCLDFWRTLAADRTTRFEPGEVVVLGERATIRWRYHFGTGPHGHVSGVNLMRIADGRIVEALGFTKTGELPLATDAA</sequence>
<evidence type="ECO:0000313" key="3">
    <source>
        <dbReference type="Proteomes" id="UP001599542"/>
    </source>
</evidence>
<dbReference type="EMBL" id="JBHYPX010000026">
    <property type="protein sequence ID" value="MFE1353306.1"/>
    <property type="molecule type" value="Genomic_DNA"/>
</dbReference>
<evidence type="ECO:0000313" key="2">
    <source>
        <dbReference type="EMBL" id="MFE1353306.1"/>
    </source>
</evidence>
<gene>
    <name evidence="2" type="ORF">ACFW6T_15105</name>
</gene>
<reference evidence="2 3" key="1">
    <citation type="submission" date="2024-09" db="EMBL/GenBank/DDBJ databases">
        <title>The Natural Products Discovery Center: Release of the First 8490 Sequenced Strains for Exploring Actinobacteria Biosynthetic Diversity.</title>
        <authorList>
            <person name="Kalkreuter E."/>
            <person name="Kautsar S.A."/>
            <person name="Yang D."/>
            <person name="Bader C.D."/>
            <person name="Teijaro C.N."/>
            <person name="Fluegel L."/>
            <person name="Davis C.M."/>
            <person name="Simpson J.R."/>
            <person name="Lauterbach L."/>
            <person name="Steele A.D."/>
            <person name="Gui C."/>
            <person name="Meng S."/>
            <person name="Li G."/>
            <person name="Viehrig K."/>
            <person name="Ye F."/>
            <person name="Su P."/>
            <person name="Kiefer A.F."/>
            <person name="Nichols A."/>
            <person name="Cepeda A.J."/>
            <person name="Yan W."/>
            <person name="Fan B."/>
            <person name="Jiang Y."/>
            <person name="Adhikari A."/>
            <person name="Zheng C.-J."/>
            <person name="Schuster L."/>
            <person name="Cowan T.M."/>
            <person name="Smanski M.J."/>
            <person name="Chevrette M.G."/>
            <person name="De Carvalho L.P.S."/>
            <person name="Shen B."/>
        </authorList>
    </citation>
    <scope>NUCLEOTIDE SEQUENCE [LARGE SCALE GENOMIC DNA]</scope>
    <source>
        <strain evidence="2 3">NPDC058753</strain>
    </source>
</reference>
<dbReference type="Pfam" id="PF12680">
    <property type="entry name" value="SnoaL_2"/>
    <property type="match status" value="1"/>
</dbReference>
<dbReference type="SUPFAM" id="SSF54427">
    <property type="entry name" value="NTF2-like"/>
    <property type="match status" value="1"/>
</dbReference>